<dbReference type="PANTHER" id="PTHR14093">
    <property type="entry name" value="HLA CLASS II GAMMA CHAIN"/>
    <property type="match status" value="1"/>
</dbReference>
<evidence type="ECO:0000256" key="1">
    <source>
        <dbReference type="ARBA" id="ARBA00004613"/>
    </source>
</evidence>
<evidence type="ECO:0000256" key="2">
    <source>
        <dbReference type="ARBA" id="ARBA00022525"/>
    </source>
</evidence>
<keyword evidence="3" id="KW-0732">Signal</keyword>
<comment type="caution">
    <text evidence="6">The sequence shown here is derived from an EMBL/GenBank/DDBJ whole genome shotgun (WGS) entry which is preliminary data.</text>
</comment>
<dbReference type="Proteomes" id="UP001066276">
    <property type="component" value="Chromosome 2_2"/>
</dbReference>
<feature type="region of interest" description="Disordered" evidence="5">
    <location>
        <begin position="115"/>
        <end position="135"/>
    </location>
</feature>
<comment type="subcellular location">
    <subcellularLocation>
        <location evidence="1">Secreted</location>
    </subcellularLocation>
</comment>
<evidence type="ECO:0000256" key="3">
    <source>
        <dbReference type="ARBA" id="ARBA00022729"/>
    </source>
</evidence>
<protein>
    <submittedName>
        <fullName evidence="6">Uncharacterized protein</fullName>
    </submittedName>
</protein>
<dbReference type="AlphaFoldDB" id="A0AAV7V1Z8"/>
<evidence type="ECO:0000256" key="4">
    <source>
        <dbReference type="ARBA" id="ARBA00023180"/>
    </source>
</evidence>
<dbReference type="PANTHER" id="PTHR14093:SF19">
    <property type="entry name" value="THYROGLOBULIN"/>
    <property type="match status" value="1"/>
</dbReference>
<keyword evidence="2" id="KW-0964">Secreted</keyword>
<gene>
    <name evidence="6" type="ORF">NDU88_003519</name>
</gene>
<proteinExistence type="predicted"/>
<keyword evidence="4" id="KW-0325">Glycoprotein</keyword>
<keyword evidence="7" id="KW-1185">Reference proteome</keyword>
<reference evidence="6" key="1">
    <citation type="journal article" date="2022" name="bioRxiv">
        <title>Sequencing and chromosome-scale assembly of the giantPleurodeles waltlgenome.</title>
        <authorList>
            <person name="Brown T."/>
            <person name="Elewa A."/>
            <person name="Iarovenko S."/>
            <person name="Subramanian E."/>
            <person name="Araus A.J."/>
            <person name="Petzold A."/>
            <person name="Susuki M."/>
            <person name="Suzuki K.-i.T."/>
            <person name="Hayashi T."/>
            <person name="Toyoda A."/>
            <person name="Oliveira C."/>
            <person name="Osipova E."/>
            <person name="Leigh N.D."/>
            <person name="Simon A."/>
            <person name="Yun M.H."/>
        </authorList>
    </citation>
    <scope>NUCLEOTIDE SEQUENCE</scope>
    <source>
        <strain evidence="6">20211129_DDA</strain>
        <tissue evidence="6">Liver</tissue>
    </source>
</reference>
<accession>A0AAV7V1Z8</accession>
<dbReference type="InterPro" id="IPR052001">
    <property type="entry name" value="MHC-II_Gamma/Thyroglobulin"/>
</dbReference>
<sequence>MRAQGTTAWEGLNKICDARRRIHRVPRLALPLQKAFMQRLRRQKQFSTFSDIRAACLKADVCSQNYSCVVTTLDVQPSAVRCVFYPETQTCTHSLEGRHCQLLLKEPAAYIYRRQGKPGPLHPRISCSEPTAEPN</sequence>
<evidence type="ECO:0000256" key="5">
    <source>
        <dbReference type="SAM" id="MobiDB-lite"/>
    </source>
</evidence>
<name>A0AAV7V1Z8_PLEWA</name>
<evidence type="ECO:0000313" key="6">
    <source>
        <dbReference type="EMBL" id="KAJ1194229.1"/>
    </source>
</evidence>
<dbReference type="GO" id="GO:0005615">
    <property type="term" value="C:extracellular space"/>
    <property type="evidence" value="ECO:0007669"/>
    <property type="project" value="TreeGrafter"/>
</dbReference>
<evidence type="ECO:0000313" key="7">
    <source>
        <dbReference type="Proteomes" id="UP001066276"/>
    </source>
</evidence>
<dbReference type="GO" id="GO:0006590">
    <property type="term" value="P:thyroid hormone generation"/>
    <property type="evidence" value="ECO:0007669"/>
    <property type="project" value="TreeGrafter"/>
</dbReference>
<dbReference type="EMBL" id="JANPWB010000004">
    <property type="protein sequence ID" value="KAJ1194229.1"/>
    <property type="molecule type" value="Genomic_DNA"/>
</dbReference>
<organism evidence="6 7">
    <name type="scientific">Pleurodeles waltl</name>
    <name type="common">Iberian ribbed newt</name>
    <dbReference type="NCBI Taxonomy" id="8319"/>
    <lineage>
        <taxon>Eukaryota</taxon>
        <taxon>Metazoa</taxon>
        <taxon>Chordata</taxon>
        <taxon>Craniata</taxon>
        <taxon>Vertebrata</taxon>
        <taxon>Euteleostomi</taxon>
        <taxon>Amphibia</taxon>
        <taxon>Batrachia</taxon>
        <taxon>Caudata</taxon>
        <taxon>Salamandroidea</taxon>
        <taxon>Salamandridae</taxon>
        <taxon>Pleurodelinae</taxon>
        <taxon>Pleurodeles</taxon>
    </lineage>
</organism>